<evidence type="ECO:0000256" key="4">
    <source>
        <dbReference type="ARBA" id="ARBA00022839"/>
    </source>
</evidence>
<evidence type="ECO:0000313" key="9">
    <source>
        <dbReference type="Proteomes" id="UP001501920"/>
    </source>
</evidence>
<dbReference type="STRING" id="42514.ENSPNAP00000006525"/>
<dbReference type="InterPro" id="IPR012337">
    <property type="entry name" value="RNaseH-like_sf"/>
</dbReference>
<dbReference type="SUPFAM" id="SSF53098">
    <property type="entry name" value="Ribonuclease H-like"/>
    <property type="match status" value="1"/>
</dbReference>
<reference evidence="8 9" key="1">
    <citation type="submission" date="2020-10" db="EMBL/GenBank/DDBJ databases">
        <title>Pygocentrus nattereri (red-bellied piranha) genome, fPygNat1, primary haplotype.</title>
        <authorList>
            <person name="Myers G."/>
            <person name="Meyer A."/>
            <person name="Karagic N."/>
            <person name="Pippel M."/>
            <person name="Winkler S."/>
            <person name="Tracey A."/>
            <person name="Wood J."/>
            <person name="Formenti G."/>
            <person name="Howe K."/>
            <person name="Fedrigo O."/>
            <person name="Jarvis E.D."/>
        </authorList>
    </citation>
    <scope>NUCLEOTIDE SEQUENCE [LARGE SCALE GENOMIC DNA]</scope>
</reference>
<dbReference type="Pfam" id="PF00929">
    <property type="entry name" value="RNase_T"/>
    <property type="match status" value="1"/>
</dbReference>
<feature type="compositionally biased region" description="Basic and acidic residues" evidence="6">
    <location>
        <begin position="48"/>
        <end position="59"/>
    </location>
</feature>
<evidence type="ECO:0000259" key="7">
    <source>
        <dbReference type="SMART" id="SM00479"/>
    </source>
</evidence>
<dbReference type="GeneID" id="108441917"/>
<dbReference type="SMART" id="SM00479">
    <property type="entry name" value="EXOIII"/>
    <property type="match status" value="1"/>
</dbReference>
<feature type="region of interest" description="Disordered" evidence="6">
    <location>
        <begin position="48"/>
        <end position="73"/>
    </location>
</feature>
<dbReference type="InterPro" id="IPR047021">
    <property type="entry name" value="REXO1/3/4-like"/>
</dbReference>
<dbReference type="RefSeq" id="XP_017577171.1">
    <property type="nucleotide sequence ID" value="XM_017721682.2"/>
</dbReference>
<keyword evidence="5" id="KW-0539">Nucleus</keyword>
<proteinExistence type="predicted"/>
<dbReference type="Gene3D" id="3.30.420.10">
    <property type="entry name" value="Ribonuclease H-like superfamily/Ribonuclease H"/>
    <property type="match status" value="1"/>
</dbReference>
<dbReference type="GO" id="GO:0004527">
    <property type="term" value="F:exonuclease activity"/>
    <property type="evidence" value="ECO:0007669"/>
    <property type="project" value="UniProtKB-KW"/>
</dbReference>
<gene>
    <name evidence="8" type="primary">ISG20L2</name>
</gene>
<evidence type="ECO:0000313" key="8">
    <source>
        <dbReference type="Ensembl" id="ENSPNAP00000006525.1"/>
    </source>
</evidence>
<dbReference type="InterPro" id="IPR036397">
    <property type="entry name" value="RNaseH_sf"/>
</dbReference>
<comment type="subcellular location">
    <subcellularLocation>
        <location evidence="1">Nucleus</location>
    </subcellularLocation>
</comment>
<dbReference type="AlphaFoldDB" id="A0A3B4C602"/>
<keyword evidence="4" id="KW-0269">Exonuclease</keyword>
<dbReference type="PANTHER" id="PTHR12801">
    <property type="entry name" value="RNA EXONUCLEASE REXO1 / RECO3 FAMILY MEMBER-RELATED"/>
    <property type="match status" value="1"/>
</dbReference>
<dbReference type="FunFam" id="3.30.420.10:FF:000007">
    <property type="entry name" value="Interferon-stimulated exonuclease gene 20"/>
    <property type="match status" value="1"/>
</dbReference>
<feature type="region of interest" description="Disordered" evidence="6">
    <location>
        <begin position="1"/>
        <end position="31"/>
    </location>
</feature>
<dbReference type="OrthoDB" id="16516at2759"/>
<dbReference type="Ensembl" id="ENSPNAT00000003409.2">
    <property type="protein sequence ID" value="ENSPNAP00000006525.1"/>
    <property type="gene ID" value="ENSPNAG00000002285.2"/>
</dbReference>
<name>A0A3B4C602_PYGNA</name>
<protein>
    <recommendedName>
        <fullName evidence="7">Exonuclease domain-containing protein</fullName>
    </recommendedName>
</protein>
<evidence type="ECO:0000256" key="1">
    <source>
        <dbReference type="ARBA" id="ARBA00004123"/>
    </source>
</evidence>
<evidence type="ECO:0000256" key="2">
    <source>
        <dbReference type="ARBA" id="ARBA00022722"/>
    </source>
</evidence>
<keyword evidence="3" id="KW-0378">Hydrolase</keyword>
<dbReference type="GeneTree" id="ENSGT00940000159724"/>
<feature type="domain" description="Exonuclease" evidence="7">
    <location>
        <begin position="139"/>
        <end position="305"/>
    </location>
</feature>
<dbReference type="CTD" id="81875"/>
<dbReference type="GO" id="GO:0003676">
    <property type="term" value="F:nucleic acid binding"/>
    <property type="evidence" value="ECO:0007669"/>
    <property type="project" value="InterPro"/>
</dbReference>
<evidence type="ECO:0000256" key="6">
    <source>
        <dbReference type="SAM" id="MobiDB-lite"/>
    </source>
</evidence>
<dbReference type="InterPro" id="IPR013520">
    <property type="entry name" value="Ribonucl_H"/>
</dbReference>
<evidence type="ECO:0000256" key="3">
    <source>
        <dbReference type="ARBA" id="ARBA00022801"/>
    </source>
</evidence>
<sequence length="313" mass="35353">MSGIMLNLDFNGSSHDRRQMKPAGNAKHKRFVKRRRHLERRGLLNKKQNTDNFHKEGHRNNQWHKQNKREDNSKAGAVFPKFSSAQCELSMTSSHSVQANHGNCVAETDKEGVPSCSTFCRESTSALQRVVPSLGNPQKYIAIDCEMVGTGPKGHCSELARCSIVTYDGNVIYDKFIKPVNLVTDYRTRWSGIRKCDLYKATPFKQAQREILKILSGKVVVGHGVQNDFKVLHYSHPECLTRDTSRMPLLNQKAGLSEDRTASLKILTKLLFNKDIQVGKKGHSSVEDAKATMELYKLVELEWERTVASKSGH</sequence>
<reference evidence="8" key="2">
    <citation type="submission" date="2025-08" db="UniProtKB">
        <authorList>
            <consortium name="Ensembl"/>
        </authorList>
    </citation>
    <scope>IDENTIFICATION</scope>
</reference>
<evidence type="ECO:0000256" key="5">
    <source>
        <dbReference type="ARBA" id="ARBA00023242"/>
    </source>
</evidence>
<dbReference type="OMA" id="HNHREGN"/>
<dbReference type="Proteomes" id="UP001501920">
    <property type="component" value="Chromosome 3"/>
</dbReference>
<organism evidence="8 9">
    <name type="scientific">Pygocentrus nattereri</name>
    <name type="common">Red-bellied piranha</name>
    <dbReference type="NCBI Taxonomy" id="42514"/>
    <lineage>
        <taxon>Eukaryota</taxon>
        <taxon>Metazoa</taxon>
        <taxon>Chordata</taxon>
        <taxon>Craniata</taxon>
        <taxon>Vertebrata</taxon>
        <taxon>Euteleostomi</taxon>
        <taxon>Actinopterygii</taxon>
        <taxon>Neopterygii</taxon>
        <taxon>Teleostei</taxon>
        <taxon>Ostariophysi</taxon>
        <taxon>Characiformes</taxon>
        <taxon>Characoidei</taxon>
        <taxon>Pygocentrus</taxon>
    </lineage>
</organism>
<dbReference type="PANTHER" id="PTHR12801:SF78">
    <property type="entry name" value="INTERFERON-STIMULATED 20 KDA EXONUCLEASE-LIKE 2"/>
    <property type="match status" value="1"/>
</dbReference>
<dbReference type="RefSeq" id="XP_017577172.1">
    <property type="nucleotide sequence ID" value="XM_017721683.2"/>
</dbReference>
<reference evidence="8" key="3">
    <citation type="submission" date="2025-09" db="UniProtKB">
        <authorList>
            <consortium name="Ensembl"/>
        </authorList>
    </citation>
    <scope>IDENTIFICATION</scope>
</reference>
<dbReference type="GO" id="GO:0005730">
    <property type="term" value="C:nucleolus"/>
    <property type="evidence" value="ECO:0007669"/>
    <property type="project" value="UniProtKB-ARBA"/>
</dbReference>
<keyword evidence="2" id="KW-0540">Nuclease</keyword>
<accession>A0A3B4C602</accession>
<keyword evidence="9" id="KW-1185">Reference proteome</keyword>